<evidence type="ECO:0000313" key="8">
    <source>
        <dbReference type="Proteomes" id="UP000051298"/>
    </source>
</evidence>
<feature type="transmembrane region" description="Helical" evidence="5">
    <location>
        <begin position="32"/>
        <end position="52"/>
    </location>
</feature>
<evidence type="ECO:0000256" key="3">
    <source>
        <dbReference type="ARBA" id="ARBA00022989"/>
    </source>
</evidence>
<feature type="transmembrane region" description="Helical" evidence="5">
    <location>
        <begin position="64"/>
        <end position="83"/>
    </location>
</feature>
<gene>
    <name evidence="7" type="ORF">THS5294_00512</name>
</gene>
<evidence type="ECO:0000259" key="6">
    <source>
        <dbReference type="Pfam" id="PF00892"/>
    </source>
</evidence>
<feature type="domain" description="EamA" evidence="6">
    <location>
        <begin position="9"/>
        <end position="132"/>
    </location>
</feature>
<dbReference type="RefSeq" id="WP_072936700.1">
    <property type="nucleotide sequence ID" value="NZ_CYRX01000009.1"/>
</dbReference>
<dbReference type="InterPro" id="IPR050638">
    <property type="entry name" value="AA-Vitamin_Transporters"/>
</dbReference>
<name>A0A0P1EWK9_9RHOB</name>
<dbReference type="STRING" id="266809.PM03_07085"/>
<proteinExistence type="predicted"/>
<dbReference type="AlphaFoldDB" id="A0A0P1EWK9"/>
<sequence>MKLFALTTFTMLFFASNSLLTRAGVADGMDPLTFAAIRVGAGAVFLGVIALWQRGQVPITGRTRLLSVIGLSVYLLGFSLSYLTLEAGMGALVLFATVQLCLFGAAIAFREVIGPRRWLGMGIAMSGLTLLLLPGGGGGVDLAGVAWMILGGAGWALYTYMGKSSDWALGNSAGNFLLSTGVLFLAVPLWWGGVITPLGLVCAVASGAIASGLGYALWFVVLPQMATTTAGVAQLCVPVIAVIGGAVLLDEPVTLPIILACAVVLGGIALATVPPARKAGSPPQ</sequence>
<feature type="transmembrane region" description="Helical" evidence="5">
    <location>
        <begin position="89"/>
        <end position="109"/>
    </location>
</feature>
<dbReference type="EMBL" id="CYRX01000009">
    <property type="protein sequence ID" value="CUH59229.1"/>
    <property type="molecule type" value="Genomic_DNA"/>
</dbReference>
<dbReference type="PANTHER" id="PTHR32322:SF9">
    <property type="entry name" value="AMINO-ACID METABOLITE EFFLUX PUMP-RELATED"/>
    <property type="match status" value="1"/>
</dbReference>
<keyword evidence="2 5" id="KW-0812">Transmembrane</keyword>
<dbReference type="Pfam" id="PF00892">
    <property type="entry name" value="EamA"/>
    <property type="match status" value="2"/>
</dbReference>
<keyword evidence="4 5" id="KW-0472">Membrane</keyword>
<evidence type="ECO:0000256" key="4">
    <source>
        <dbReference type="ARBA" id="ARBA00023136"/>
    </source>
</evidence>
<keyword evidence="3 5" id="KW-1133">Transmembrane helix</keyword>
<feature type="domain" description="EamA" evidence="6">
    <location>
        <begin position="143"/>
        <end position="272"/>
    </location>
</feature>
<evidence type="ECO:0000256" key="5">
    <source>
        <dbReference type="SAM" id="Phobius"/>
    </source>
</evidence>
<evidence type="ECO:0000256" key="2">
    <source>
        <dbReference type="ARBA" id="ARBA00022692"/>
    </source>
</evidence>
<dbReference type="InterPro" id="IPR037185">
    <property type="entry name" value="EmrE-like"/>
</dbReference>
<feature type="transmembrane region" description="Helical" evidence="5">
    <location>
        <begin position="198"/>
        <end position="222"/>
    </location>
</feature>
<dbReference type="eggNOG" id="COG0697">
    <property type="taxonomic scope" value="Bacteria"/>
</dbReference>
<feature type="transmembrane region" description="Helical" evidence="5">
    <location>
        <begin position="118"/>
        <end position="136"/>
    </location>
</feature>
<dbReference type="GO" id="GO:0016020">
    <property type="term" value="C:membrane"/>
    <property type="evidence" value="ECO:0007669"/>
    <property type="project" value="UniProtKB-SubCell"/>
</dbReference>
<accession>A0A0P1EWK9</accession>
<dbReference type="SUPFAM" id="SSF103481">
    <property type="entry name" value="Multidrug resistance efflux transporter EmrE"/>
    <property type="match status" value="2"/>
</dbReference>
<evidence type="ECO:0000313" key="7">
    <source>
        <dbReference type="EMBL" id="CUH59229.1"/>
    </source>
</evidence>
<feature type="transmembrane region" description="Helical" evidence="5">
    <location>
        <begin position="173"/>
        <end position="192"/>
    </location>
</feature>
<feature type="transmembrane region" description="Helical" evidence="5">
    <location>
        <begin position="142"/>
        <end position="161"/>
    </location>
</feature>
<dbReference type="InterPro" id="IPR000620">
    <property type="entry name" value="EamA_dom"/>
</dbReference>
<organism evidence="7 8">
    <name type="scientific">Thalassobacter stenotrophicus</name>
    <dbReference type="NCBI Taxonomy" id="266809"/>
    <lineage>
        <taxon>Bacteria</taxon>
        <taxon>Pseudomonadati</taxon>
        <taxon>Pseudomonadota</taxon>
        <taxon>Alphaproteobacteria</taxon>
        <taxon>Rhodobacterales</taxon>
        <taxon>Roseobacteraceae</taxon>
        <taxon>Thalassobacter</taxon>
    </lineage>
</organism>
<comment type="subcellular location">
    <subcellularLocation>
        <location evidence="1">Membrane</location>
        <topology evidence="1">Multi-pass membrane protein</topology>
    </subcellularLocation>
</comment>
<feature type="transmembrane region" description="Helical" evidence="5">
    <location>
        <begin position="255"/>
        <end position="273"/>
    </location>
</feature>
<protein>
    <submittedName>
        <fullName evidence="7">Carboxylate/amino acid/amine transporter</fullName>
    </submittedName>
</protein>
<dbReference type="Proteomes" id="UP000051298">
    <property type="component" value="Unassembled WGS sequence"/>
</dbReference>
<evidence type="ECO:0000256" key="1">
    <source>
        <dbReference type="ARBA" id="ARBA00004141"/>
    </source>
</evidence>
<feature type="transmembrane region" description="Helical" evidence="5">
    <location>
        <begin position="229"/>
        <end position="249"/>
    </location>
</feature>
<dbReference type="PANTHER" id="PTHR32322">
    <property type="entry name" value="INNER MEMBRANE TRANSPORTER"/>
    <property type="match status" value="1"/>
</dbReference>
<reference evidence="7 8" key="1">
    <citation type="submission" date="2015-09" db="EMBL/GenBank/DDBJ databases">
        <authorList>
            <consortium name="Swine Surveillance"/>
        </authorList>
    </citation>
    <scope>NUCLEOTIDE SEQUENCE [LARGE SCALE GENOMIC DNA]</scope>
    <source>
        <strain evidence="7 8">CECT 5294</strain>
    </source>
</reference>